<evidence type="ECO:0000256" key="1">
    <source>
        <dbReference type="ARBA" id="ARBA00002190"/>
    </source>
</evidence>
<comment type="caution">
    <text evidence="7">The sequence shown here is derived from an EMBL/GenBank/DDBJ whole genome shotgun (WGS) entry which is preliminary data.</text>
</comment>
<gene>
    <name evidence="7" type="ORF">KUA55_17305</name>
</gene>
<dbReference type="EMBL" id="JAHUZB010000011">
    <property type="protein sequence ID" value="MBV7392418.1"/>
    <property type="molecule type" value="Genomic_DNA"/>
</dbReference>
<evidence type="ECO:0000313" key="8">
    <source>
        <dbReference type="Proteomes" id="UP000774130"/>
    </source>
</evidence>
<keyword evidence="3 6" id="KW-0815">Transposition</keyword>
<evidence type="ECO:0000256" key="5">
    <source>
        <dbReference type="ARBA" id="ARBA00023172"/>
    </source>
</evidence>
<reference evidence="7 8" key="1">
    <citation type="submission" date="2021-06" db="EMBL/GenBank/DDBJ databases">
        <title>Enterococcus alishanensis sp. nov., a novel lactic acid bacterium isolated from fresh coffee beans.</title>
        <authorList>
            <person name="Chen Y.-S."/>
        </authorList>
    </citation>
    <scope>NUCLEOTIDE SEQUENCE [LARGE SCALE GENOMIC DNA]</scope>
    <source>
        <strain evidence="7 8">ALS3</strain>
    </source>
</reference>
<dbReference type="PANTHER" id="PTHR33217:SF8">
    <property type="entry name" value="MUTATOR FAMILY TRANSPOSASE"/>
    <property type="match status" value="1"/>
</dbReference>
<keyword evidence="8" id="KW-1185">Reference proteome</keyword>
<comment type="function">
    <text evidence="1 6">Required for the transposition of the insertion element.</text>
</comment>
<evidence type="ECO:0000256" key="6">
    <source>
        <dbReference type="RuleBase" id="RU365089"/>
    </source>
</evidence>
<organism evidence="7 8">
    <name type="scientific">Enterococcus alishanensis</name>
    <dbReference type="NCBI Taxonomy" id="1303817"/>
    <lineage>
        <taxon>Bacteria</taxon>
        <taxon>Bacillati</taxon>
        <taxon>Bacillota</taxon>
        <taxon>Bacilli</taxon>
        <taxon>Lactobacillales</taxon>
        <taxon>Enterococcaceae</taxon>
        <taxon>Enterococcus</taxon>
    </lineage>
</organism>
<protein>
    <recommendedName>
        <fullName evidence="6">Mutator family transposase</fullName>
    </recommendedName>
</protein>
<keyword evidence="6" id="KW-0814">Transposable element</keyword>
<dbReference type="Pfam" id="PF00872">
    <property type="entry name" value="Transposase_mut"/>
    <property type="match status" value="1"/>
</dbReference>
<dbReference type="InterPro" id="IPR001207">
    <property type="entry name" value="Transposase_mutator"/>
</dbReference>
<evidence type="ECO:0000256" key="4">
    <source>
        <dbReference type="ARBA" id="ARBA00023125"/>
    </source>
</evidence>
<comment type="similarity">
    <text evidence="2 6">Belongs to the transposase mutator family.</text>
</comment>
<dbReference type="PANTHER" id="PTHR33217">
    <property type="entry name" value="TRANSPOSASE FOR INSERTION SEQUENCE ELEMENT IS1081"/>
    <property type="match status" value="1"/>
</dbReference>
<name>A0ABS6THJ6_9ENTE</name>
<keyword evidence="4 6" id="KW-0238">DNA-binding</keyword>
<accession>A0ABS6THJ6</accession>
<keyword evidence="5 6" id="KW-0233">DNA recombination</keyword>
<evidence type="ECO:0000256" key="2">
    <source>
        <dbReference type="ARBA" id="ARBA00010961"/>
    </source>
</evidence>
<proteinExistence type="inferred from homology"/>
<evidence type="ECO:0000256" key="3">
    <source>
        <dbReference type="ARBA" id="ARBA00022578"/>
    </source>
</evidence>
<sequence>MRAIYIVLGVTIEGYKEVLGIWIGKSESSKFWLMVLNELKNREV</sequence>
<evidence type="ECO:0000313" key="7">
    <source>
        <dbReference type="EMBL" id="MBV7392418.1"/>
    </source>
</evidence>
<dbReference type="Proteomes" id="UP000774130">
    <property type="component" value="Unassembled WGS sequence"/>
</dbReference>